<name>A0ABR0APS2_9CRUS</name>
<comment type="caution">
    <text evidence="1">The sequence shown here is derived from an EMBL/GenBank/DDBJ whole genome shotgun (WGS) entry which is preliminary data.</text>
</comment>
<proteinExistence type="predicted"/>
<organism evidence="1 2">
    <name type="scientific">Daphnia magna</name>
    <dbReference type="NCBI Taxonomy" id="35525"/>
    <lineage>
        <taxon>Eukaryota</taxon>
        <taxon>Metazoa</taxon>
        <taxon>Ecdysozoa</taxon>
        <taxon>Arthropoda</taxon>
        <taxon>Crustacea</taxon>
        <taxon>Branchiopoda</taxon>
        <taxon>Diplostraca</taxon>
        <taxon>Cladocera</taxon>
        <taxon>Anomopoda</taxon>
        <taxon>Daphniidae</taxon>
        <taxon>Daphnia</taxon>
    </lineage>
</organism>
<keyword evidence="2" id="KW-1185">Reference proteome</keyword>
<evidence type="ECO:0000313" key="2">
    <source>
        <dbReference type="Proteomes" id="UP001234178"/>
    </source>
</evidence>
<dbReference type="EMBL" id="JAOYFB010000038">
    <property type="protein sequence ID" value="KAK4027121.1"/>
    <property type="molecule type" value="Genomic_DNA"/>
</dbReference>
<evidence type="ECO:0000313" key="1">
    <source>
        <dbReference type="EMBL" id="KAK4027121.1"/>
    </source>
</evidence>
<sequence>MGWSSSLIPCSAFELNNHLWDTCTSEQQERGAVRETGNRDERINRIENRSSNHTLTLKTLQSMFRYTFRQSYTPTRLPGIFQAVPFTAVKEVNTLAESIVNEKRV</sequence>
<protein>
    <submittedName>
        <fullName evidence="1">Uncharacterized protein</fullName>
    </submittedName>
</protein>
<accession>A0ABR0APS2</accession>
<reference evidence="1 2" key="1">
    <citation type="journal article" date="2023" name="Nucleic Acids Res.">
        <title>The hologenome of Daphnia magna reveals possible DNA methylation and microbiome-mediated evolution of the host genome.</title>
        <authorList>
            <person name="Chaturvedi A."/>
            <person name="Li X."/>
            <person name="Dhandapani V."/>
            <person name="Marshall H."/>
            <person name="Kissane S."/>
            <person name="Cuenca-Cambronero M."/>
            <person name="Asole G."/>
            <person name="Calvet F."/>
            <person name="Ruiz-Romero M."/>
            <person name="Marangio P."/>
            <person name="Guigo R."/>
            <person name="Rago D."/>
            <person name="Mirbahai L."/>
            <person name="Eastwood N."/>
            <person name="Colbourne J.K."/>
            <person name="Zhou J."/>
            <person name="Mallon E."/>
            <person name="Orsini L."/>
        </authorList>
    </citation>
    <scope>NUCLEOTIDE SEQUENCE [LARGE SCALE GENOMIC DNA]</scope>
    <source>
        <strain evidence="1">LRV0_1</strain>
    </source>
</reference>
<gene>
    <name evidence="1" type="ORF">OUZ56_016136</name>
</gene>
<dbReference type="Proteomes" id="UP001234178">
    <property type="component" value="Unassembled WGS sequence"/>
</dbReference>